<dbReference type="InterPro" id="IPR009069">
    <property type="entry name" value="Cys_alpha_HP_mot_SF"/>
</dbReference>
<protein>
    <submittedName>
        <fullName evidence="1">Putative head-elevated expression protein</fullName>
    </submittedName>
</protein>
<dbReference type="GO" id="GO:0007007">
    <property type="term" value="P:inner mitochondrial membrane organization"/>
    <property type="evidence" value="ECO:0007669"/>
    <property type="project" value="TreeGrafter"/>
</dbReference>
<dbReference type="InterPro" id="IPR052632">
    <property type="entry name" value="MICOS_subunit_Mic19"/>
</dbReference>
<dbReference type="GO" id="GO:0061617">
    <property type="term" value="C:MICOS complex"/>
    <property type="evidence" value="ECO:0007669"/>
    <property type="project" value="TreeGrafter"/>
</dbReference>
<dbReference type="SUPFAM" id="SSF47072">
    <property type="entry name" value="Cysteine alpha-hairpin motif"/>
    <property type="match status" value="1"/>
</dbReference>
<dbReference type="EMBL" id="GIIL01000987">
    <property type="protein sequence ID" value="NOV44713.1"/>
    <property type="molecule type" value="Transcribed_RNA"/>
</dbReference>
<sequence length="186" mass="21096">MGAQQSNARTLTVENDDPTLVIKVSEELVDRLKGKLRAGEVAHHQQASAPQVIRSDVAHPTVDQSQAPIYYPYPGVSSIQLMKEKEEQIRNNDQYWQNRIKDIERHQKKMSSMLEKEYEAAMNEIKQTFSSEPSKYQLPPCGDMGSKLMSCYQTNANAPLKCSTVFQEYSQCVNVHRMQTLTAKAS</sequence>
<dbReference type="AlphaFoldDB" id="A0A6M2DEI7"/>
<name>A0A6M2DEI7_XENCH</name>
<evidence type="ECO:0000313" key="1">
    <source>
        <dbReference type="EMBL" id="NOV44713.1"/>
    </source>
</evidence>
<organism evidence="1">
    <name type="scientific">Xenopsylla cheopis</name>
    <name type="common">Oriental rat flea</name>
    <name type="synonym">Pulex cheopis</name>
    <dbReference type="NCBI Taxonomy" id="163159"/>
    <lineage>
        <taxon>Eukaryota</taxon>
        <taxon>Metazoa</taxon>
        <taxon>Ecdysozoa</taxon>
        <taxon>Arthropoda</taxon>
        <taxon>Hexapoda</taxon>
        <taxon>Insecta</taxon>
        <taxon>Pterygota</taxon>
        <taxon>Neoptera</taxon>
        <taxon>Endopterygota</taxon>
        <taxon>Siphonaptera</taxon>
        <taxon>Pulicidae</taxon>
        <taxon>Xenopsyllinae</taxon>
        <taxon>Xenopsylla</taxon>
    </lineage>
</organism>
<dbReference type="PANTHER" id="PTHR21588:SF18">
    <property type="entry name" value="MICOS COMPLEX SUBUNIT MIC19"/>
    <property type="match status" value="1"/>
</dbReference>
<accession>A0A6M2DEI7</accession>
<dbReference type="PANTHER" id="PTHR21588">
    <property type="entry name" value="COILED-COIL-HELIX-COILED-COIL-HELIX DOMAIN CONTAINING 6"/>
    <property type="match status" value="1"/>
</dbReference>
<proteinExistence type="predicted"/>
<reference evidence="1" key="1">
    <citation type="submission" date="2020-03" db="EMBL/GenBank/DDBJ databases">
        <title>Transcriptomic Profiling of the Digestive Tract of the Rat Flea, Xenopsylla cheopis, Following Blood Feeding and Infection with Yersinia pestis.</title>
        <authorList>
            <person name="Bland D.M."/>
            <person name="Martens C.A."/>
            <person name="Virtaneva K."/>
            <person name="Kanakabandi K."/>
            <person name="Long D."/>
            <person name="Rosenke R."/>
            <person name="Saturday G.A."/>
            <person name="Hoyt F.H."/>
            <person name="Bruno D.P."/>
            <person name="Ribeiro J.M.C."/>
            <person name="Hinnebusch J."/>
        </authorList>
    </citation>
    <scope>NUCLEOTIDE SEQUENCE</scope>
</reference>